<dbReference type="CDD" id="cd00051">
    <property type="entry name" value="EFh"/>
    <property type="match status" value="1"/>
</dbReference>
<feature type="domain" description="EF-hand" evidence="2">
    <location>
        <begin position="28"/>
        <end position="63"/>
    </location>
</feature>
<dbReference type="Pfam" id="PF13499">
    <property type="entry name" value="EF-hand_7"/>
    <property type="match status" value="1"/>
</dbReference>
<keyword evidence="3" id="KW-0966">Cell projection</keyword>
<dbReference type="InParanoid" id="A0A077ZU01"/>
<dbReference type="OrthoDB" id="191686at2759"/>
<accession>A0A077ZU01</accession>
<dbReference type="InterPro" id="IPR002048">
    <property type="entry name" value="EF_hand_dom"/>
</dbReference>
<keyword evidence="4" id="KW-1185">Reference proteome</keyword>
<dbReference type="InterPro" id="IPR018247">
    <property type="entry name" value="EF_Hand_1_Ca_BS"/>
</dbReference>
<keyword evidence="1" id="KW-0106">Calcium</keyword>
<evidence type="ECO:0000313" key="3">
    <source>
        <dbReference type="EMBL" id="CDW72795.1"/>
    </source>
</evidence>
<proteinExistence type="predicted"/>
<gene>
    <name evidence="3" type="primary">Contig15544.g16568</name>
    <name evidence="3" type="ORF">STYLEM_1759</name>
</gene>
<dbReference type="GO" id="GO:0051480">
    <property type="term" value="P:regulation of cytosolic calcium ion concentration"/>
    <property type="evidence" value="ECO:0007669"/>
    <property type="project" value="TreeGrafter"/>
</dbReference>
<dbReference type="Gene3D" id="1.10.238.10">
    <property type="entry name" value="EF-hand"/>
    <property type="match status" value="1"/>
</dbReference>
<name>A0A077ZU01_STYLE</name>
<dbReference type="PROSITE" id="PS00018">
    <property type="entry name" value="EF_HAND_1"/>
    <property type="match status" value="2"/>
</dbReference>
<dbReference type="GO" id="GO:0005509">
    <property type="term" value="F:calcium ion binding"/>
    <property type="evidence" value="ECO:0007669"/>
    <property type="project" value="InterPro"/>
</dbReference>
<dbReference type="EMBL" id="CCKQ01001675">
    <property type="protein sequence ID" value="CDW72795.1"/>
    <property type="molecule type" value="Genomic_DNA"/>
</dbReference>
<sequence>MAFFGITSLGPPNVFQTSLVNALGINTFSEEEFQRSFEKVDRDHSGYITANEVEELLFETYGFPPLEEEVKMFMEEFDTNQDGKVSWEEFSAAMGRLRDKVNNKAAGAKEYTSFTKMKEDRFKHKRMGNELQDKYKIPMTFNQSVGFRHNDEISMDITKQPMKPIRKCQETKYAEAMIKTGIHFT</sequence>
<dbReference type="InterPro" id="IPR051001">
    <property type="entry name" value="Calbindin_Ca-bind"/>
</dbReference>
<dbReference type="GO" id="GO:0005634">
    <property type="term" value="C:nucleus"/>
    <property type="evidence" value="ECO:0007669"/>
    <property type="project" value="TreeGrafter"/>
</dbReference>
<evidence type="ECO:0000259" key="2">
    <source>
        <dbReference type="PROSITE" id="PS50222"/>
    </source>
</evidence>
<protein>
    <submittedName>
        <fullName evidence="3">Flagellar associated protein</fullName>
    </submittedName>
</protein>
<keyword evidence="3" id="KW-0282">Flagellum</keyword>
<keyword evidence="3" id="KW-0969">Cilium</keyword>
<dbReference type="PANTHER" id="PTHR19972:SF10">
    <property type="entry name" value="CALBINDIN-32"/>
    <property type="match status" value="1"/>
</dbReference>
<feature type="domain" description="EF-hand" evidence="2">
    <location>
        <begin position="65"/>
        <end position="100"/>
    </location>
</feature>
<dbReference type="SUPFAM" id="SSF47473">
    <property type="entry name" value="EF-hand"/>
    <property type="match status" value="1"/>
</dbReference>
<dbReference type="InterPro" id="IPR011992">
    <property type="entry name" value="EF-hand-dom_pair"/>
</dbReference>
<reference evidence="3 4" key="1">
    <citation type="submission" date="2014-06" db="EMBL/GenBank/DDBJ databases">
        <authorList>
            <person name="Swart Estienne"/>
        </authorList>
    </citation>
    <scope>NUCLEOTIDE SEQUENCE [LARGE SCALE GENOMIC DNA]</scope>
    <source>
        <strain evidence="3 4">130c</strain>
    </source>
</reference>
<dbReference type="SMART" id="SM00054">
    <property type="entry name" value="EFh"/>
    <property type="match status" value="2"/>
</dbReference>
<evidence type="ECO:0000313" key="4">
    <source>
        <dbReference type="Proteomes" id="UP000039865"/>
    </source>
</evidence>
<dbReference type="GO" id="GO:0005829">
    <property type="term" value="C:cytosol"/>
    <property type="evidence" value="ECO:0007669"/>
    <property type="project" value="TreeGrafter"/>
</dbReference>
<evidence type="ECO:0000256" key="1">
    <source>
        <dbReference type="ARBA" id="ARBA00022837"/>
    </source>
</evidence>
<dbReference type="Proteomes" id="UP000039865">
    <property type="component" value="Unassembled WGS sequence"/>
</dbReference>
<dbReference type="AlphaFoldDB" id="A0A077ZU01"/>
<dbReference type="OMA" id="WHEEEVF"/>
<organism evidence="3 4">
    <name type="scientific">Stylonychia lemnae</name>
    <name type="common">Ciliate</name>
    <dbReference type="NCBI Taxonomy" id="5949"/>
    <lineage>
        <taxon>Eukaryota</taxon>
        <taxon>Sar</taxon>
        <taxon>Alveolata</taxon>
        <taxon>Ciliophora</taxon>
        <taxon>Intramacronucleata</taxon>
        <taxon>Spirotrichea</taxon>
        <taxon>Stichotrichia</taxon>
        <taxon>Sporadotrichida</taxon>
        <taxon>Oxytrichidae</taxon>
        <taxon>Stylonychinae</taxon>
        <taxon>Stylonychia</taxon>
    </lineage>
</organism>
<dbReference type="PANTHER" id="PTHR19972">
    <property type="entry name" value="CALBINDIN"/>
    <property type="match status" value="1"/>
</dbReference>
<dbReference type="PROSITE" id="PS50222">
    <property type="entry name" value="EF_HAND_2"/>
    <property type="match status" value="2"/>
</dbReference>